<dbReference type="PANTHER" id="PTHR17490">
    <property type="entry name" value="SUA5"/>
    <property type="match status" value="1"/>
</dbReference>
<dbReference type="GO" id="GO:0003725">
    <property type="term" value="F:double-stranded RNA binding"/>
    <property type="evidence" value="ECO:0007669"/>
    <property type="project" value="InterPro"/>
</dbReference>
<dbReference type="PROSITE" id="PS51163">
    <property type="entry name" value="YRDC"/>
    <property type="match status" value="1"/>
</dbReference>
<name>A0A2H9YPN7_9GAMM</name>
<organism evidence="12 14">
    <name type="scientific">Acinetobacter pseudolwoffii</name>
    <dbReference type="NCBI Taxonomy" id="2053287"/>
    <lineage>
        <taxon>Bacteria</taxon>
        <taxon>Pseudomonadati</taxon>
        <taxon>Pseudomonadota</taxon>
        <taxon>Gammaproteobacteria</taxon>
        <taxon>Moraxellales</taxon>
        <taxon>Moraxellaceae</taxon>
        <taxon>Acinetobacter</taxon>
    </lineage>
</organism>
<reference evidence="12 14" key="1">
    <citation type="submission" date="2017-11" db="EMBL/GenBank/DDBJ databases">
        <title>Revising the taxonomy of the Acinetobacter lwoffii group: the description of Acinetobacter pseudolwoffii sp. nov. and emended description of Acinetobacter lwoffii.</title>
        <authorList>
            <person name="Nemec A."/>
            <person name="Radolfova-Krizova L."/>
        </authorList>
    </citation>
    <scope>NUCLEOTIDE SEQUENCE [LARGE SCALE GENOMIC DNA]</scope>
    <source>
        <strain evidence="12 14">ANC 5044</strain>
    </source>
</reference>
<dbReference type="GO" id="GO:0002949">
    <property type="term" value="P:tRNA threonylcarbamoyladenosine modification"/>
    <property type="evidence" value="ECO:0007669"/>
    <property type="project" value="UniProtKB-UniRule"/>
</dbReference>
<keyword evidence="7 9" id="KW-0067">ATP-binding</keyword>
<comment type="caution">
    <text evidence="12">The sequence shown here is derived from an EMBL/GenBank/DDBJ whole genome shotgun (WGS) entry which is preliminary data.</text>
</comment>
<dbReference type="Pfam" id="PF01300">
    <property type="entry name" value="Sua5_yciO_yrdC"/>
    <property type="match status" value="1"/>
</dbReference>
<sequence>MITTSVAEAAACLKDGQVLAYPTEAVWGLGCDPYNEQAFHQILKLKQRPIEKGVILLAAHISQVEHLLQDLTTEMREQVIESWSNDRPAERAITWLLPAHQEIPAWIKGDHPKVAVRVTNHPLCMALCQAFGGFIVSTSANPAGLEPARSLQDAIRYFDQNLNYLNGDLGLSQQPSRIIDAVSGAIIRD</sequence>
<gene>
    <name evidence="9" type="primary">tsaC</name>
    <name evidence="11" type="ORF">CU320_12650</name>
    <name evidence="12" type="ORF">CWI32_12795</name>
</gene>
<dbReference type="EC" id="2.7.7.87" evidence="9"/>
<dbReference type="Proteomes" id="UP000242351">
    <property type="component" value="Unassembled WGS sequence"/>
</dbReference>
<dbReference type="PANTHER" id="PTHR17490:SF18">
    <property type="entry name" value="THREONYLCARBAMOYL-AMP SYNTHASE"/>
    <property type="match status" value="1"/>
</dbReference>
<dbReference type="EMBL" id="PGOZ01000019">
    <property type="protein sequence ID" value="PJI31655.1"/>
    <property type="molecule type" value="Genomic_DNA"/>
</dbReference>
<reference evidence="11 13" key="2">
    <citation type="submission" date="2017-11" db="EMBL/GenBank/DDBJ databases">
        <authorList>
            <person name="Han C.G."/>
        </authorList>
    </citation>
    <scope>NUCLEOTIDE SEQUENCE [LARGE SCALE GENOMIC DNA]</scope>
    <source>
        <strain evidence="11 13">ANC 5347</strain>
    </source>
</reference>
<evidence type="ECO:0000256" key="8">
    <source>
        <dbReference type="ARBA" id="ARBA00048366"/>
    </source>
</evidence>
<evidence type="ECO:0000256" key="6">
    <source>
        <dbReference type="ARBA" id="ARBA00022741"/>
    </source>
</evidence>
<dbReference type="HAMAP" id="MF_01852">
    <property type="entry name" value="TsaC"/>
    <property type="match status" value="1"/>
</dbReference>
<accession>A0A2H9UIX3</accession>
<dbReference type="Gene3D" id="3.90.870.10">
    <property type="entry name" value="DHBP synthase"/>
    <property type="match status" value="1"/>
</dbReference>
<evidence type="ECO:0000256" key="3">
    <source>
        <dbReference type="ARBA" id="ARBA00022679"/>
    </source>
</evidence>
<dbReference type="GO" id="GO:0000049">
    <property type="term" value="F:tRNA binding"/>
    <property type="evidence" value="ECO:0007669"/>
    <property type="project" value="TreeGrafter"/>
</dbReference>
<dbReference type="GO" id="GO:0005737">
    <property type="term" value="C:cytoplasm"/>
    <property type="evidence" value="ECO:0007669"/>
    <property type="project" value="UniProtKB-SubCell"/>
</dbReference>
<evidence type="ECO:0000313" key="12">
    <source>
        <dbReference type="EMBL" id="PJO74606.1"/>
    </source>
</evidence>
<evidence type="ECO:0000256" key="7">
    <source>
        <dbReference type="ARBA" id="ARBA00022840"/>
    </source>
</evidence>
<dbReference type="SUPFAM" id="SSF55821">
    <property type="entry name" value="YrdC/RibB"/>
    <property type="match status" value="1"/>
</dbReference>
<comment type="similarity">
    <text evidence="9">Belongs to the SUA5 family. TsaC subfamily.</text>
</comment>
<evidence type="ECO:0000256" key="5">
    <source>
        <dbReference type="ARBA" id="ARBA00022695"/>
    </source>
</evidence>
<comment type="subcellular location">
    <subcellularLocation>
        <location evidence="1 9">Cytoplasm</location>
    </subcellularLocation>
</comment>
<keyword evidence="4 9" id="KW-0819">tRNA processing</keyword>
<reference evidence="11 13" key="3">
    <citation type="submission" date="2017-12" db="EMBL/GenBank/DDBJ databases">
        <title>Revising the taxonomy of the Acinetobacter lwoffii group: the description of Acinetobacter pseudolwoffii sp. nov. and emended description of Acinetobacter lwoffii.</title>
        <authorList>
            <person name="Nemec A."/>
        </authorList>
    </citation>
    <scope>NUCLEOTIDE SEQUENCE [LARGE SCALE GENOMIC DNA]</scope>
    <source>
        <strain evidence="11 13">ANC 5347</strain>
    </source>
</reference>
<dbReference type="GO" id="GO:0005524">
    <property type="term" value="F:ATP binding"/>
    <property type="evidence" value="ECO:0007669"/>
    <property type="project" value="UniProtKB-UniRule"/>
</dbReference>
<keyword evidence="6 9" id="KW-0547">Nucleotide-binding</keyword>
<dbReference type="InterPro" id="IPR050156">
    <property type="entry name" value="TC-AMP_synthase_SUA5"/>
</dbReference>
<evidence type="ECO:0000256" key="9">
    <source>
        <dbReference type="HAMAP-Rule" id="MF_01852"/>
    </source>
</evidence>
<evidence type="ECO:0000256" key="1">
    <source>
        <dbReference type="ARBA" id="ARBA00004496"/>
    </source>
</evidence>
<dbReference type="InterPro" id="IPR017945">
    <property type="entry name" value="DHBP_synth_RibB-like_a/b_dom"/>
</dbReference>
<keyword evidence="2 9" id="KW-0963">Cytoplasm</keyword>
<dbReference type="RefSeq" id="WP_074383691.1">
    <property type="nucleotide sequence ID" value="NZ_CBDBYO010000035.1"/>
</dbReference>
<keyword evidence="3 9" id="KW-0808">Transferase</keyword>
<evidence type="ECO:0000256" key="2">
    <source>
        <dbReference type="ARBA" id="ARBA00022490"/>
    </source>
</evidence>
<dbReference type="GO" id="GO:0061710">
    <property type="term" value="F:L-threonylcarbamoyladenylate synthase"/>
    <property type="evidence" value="ECO:0007669"/>
    <property type="project" value="UniProtKB-EC"/>
</dbReference>
<accession>A0A2H9YPN7</accession>
<evidence type="ECO:0000313" key="14">
    <source>
        <dbReference type="Proteomes" id="UP000243446"/>
    </source>
</evidence>
<dbReference type="AlphaFoldDB" id="A0A2H9YPN7"/>
<dbReference type="InterPro" id="IPR006070">
    <property type="entry name" value="Sua5-like_dom"/>
</dbReference>
<comment type="function">
    <text evidence="9">Required for the formation of a threonylcarbamoyl group on adenosine at position 37 (t(6)A37) in tRNAs that read codons beginning with adenine. Catalyzes the conversion of L-threonine, HCO(3)(-)/CO(2) and ATP to give threonylcarbamoyl-AMP (TC-AMP) as the acyladenylate intermediate, with the release of diphosphate.</text>
</comment>
<dbReference type="GeneID" id="97177945"/>
<dbReference type="GO" id="GO:0006450">
    <property type="term" value="P:regulation of translational fidelity"/>
    <property type="evidence" value="ECO:0007669"/>
    <property type="project" value="TreeGrafter"/>
</dbReference>
<evidence type="ECO:0000256" key="4">
    <source>
        <dbReference type="ARBA" id="ARBA00022694"/>
    </source>
</evidence>
<evidence type="ECO:0000259" key="10">
    <source>
        <dbReference type="PROSITE" id="PS51163"/>
    </source>
</evidence>
<evidence type="ECO:0000313" key="11">
    <source>
        <dbReference type="EMBL" id="PJI31655.1"/>
    </source>
</evidence>
<dbReference type="Proteomes" id="UP000243446">
    <property type="component" value="Unassembled WGS sequence"/>
</dbReference>
<protein>
    <recommendedName>
        <fullName evidence="9">Threonylcarbamoyl-AMP synthase</fullName>
        <shortName evidence="9">TC-AMP synthase</shortName>
        <ecNumber evidence="9">2.7.7.87</ecNumber>
    </recommendedName>
    <alternativeName>
        <fullName evidence="9">L-threonylcarbamoyladenylate synthase</fullName>
    </alternativeName>
    <alternativeName>
        <fullName evidence="9">t(6)A37 threonylcarbamoyladenosine biosynthesis protein TsaC</fullName>
    </alternativeName>
    <alternativeName>
        <fullName evidence="9">tRNA threonylcarbamoyladenosine biosynthesis protein TsaC</fullName>
    </alternativeName>
</protein>
<keyword evidence="5 9" id="KW-0548">Nucleotidyltransferase</keyword>
<comment type="catalytic activity">
    <reaction evidence="8 9">
        <text>L-threonine + hydrogencarbonate + ATP = L-threonylcarbamoyladenylate + diphosphate + H2O</text>
        <dbReference type="Rhea" id="RHEA:36407"/>
        <dbReference type="ChEBI" id="CHEBI:15377"/>
        <dbReference type="ChEBI" id="CHEBI:17544"/>
        <dbReference type="ChEBI" id="CHEBI:30616"/>
        <dbReference type="ChEBI" id="CHEBI:33019"/>
        <dbReference type="ChEBI" id="CHEBI:57926"/>
        <dbReference type="ChEBI" id="CHEBI:73682"/>
        <dbReference type="EC" id="2.7.7.87"/>
    </reaction>
</comment>
<dbReference type="EMBL" id="PHRG01000008">
    <property type="protein sequence ID" value="PJO74606.1"/>
    <property type="molecule type" value="Genomic_DNA"/>
</dbReference>
<feature type="domain" description="YrdC-like" evidence="10">
    <location>
        <begin position="3"/>
        <end position="189"/>
    </location>
</feature>
<dbReference type="InterPro" id="IPR023535">
    <property type="entry name" value="TC-AMP_synthase"/>
</dbReference>
<evidence type="ECO:0000313" key="13">
    <source>
        <dbReference type="Proteomes" id="UP000242351"/>
    </source>
</evidence>
<proteinExistence type="inferred from homology"/>